<dbReference type="Proteomes" id="UP001497480">
    <property type="component" value="Unassembled WGS sequence"/>
</dbReference>
<reference evidence="2 3" key="1">
    <citation type="submission" date="2024-03" db="EMBL/GenBank/DDBJ databases">
        <authorList>
            <person name="Martinez-Hernandez J."/>
        </authorList>
    </citation>
    <scope>NUCLEOTIDE SEQUENCE [LARGE SCALE GENOMIC DNA]</scope>
</reference>
<name>A0AAV1XIA8_LUPLU</name>
<evidence type="ECO:0000259" key="1">
    <source>
        <dbReference type="Pfam" id="PF25370"/>
    </source>
</evidence>
<dbReference type="PANTHER" id="PTHR34799">
    <property type="entry name" value="OS07G0656300 PROTEIN"/>
    <property type="match status" value="1"/>
</dbReference>
<feature type="domain" description="HTH three-helical bundle" evidence="1">
    <location>
        <begin position="158"/>
        <end position="199"/>
    </location>
</feature>
<evidence type="ECO:0000313" key="2">
    <source>
        <dbReference type="EMBL" id="CAL0321550.1"/>
    </source>
</evidence>
<keyword evidence="3" id="KW-1185">Reference proteome</keyword>
<dbReference type="PANTHER" id="PTHR34799:SF2">
    <property type="entry name" value="OS07G0656300 PROTEIN"/>
    <property type="match status" value="1"/>
</dbReference>
<gene>
    <name evidence="2" type="ORF">LLUT_LOCUS22610</name>
</gene>
<sequence length="224" mass="24451">MMILFNSFSTALFDSKVASEERSVMRKSFIRSNSMLSGSNSSCSSLTNDDDVSSEEKIKSRTVSFFSATARYRQMKFKIVRKIRSKVIWTSLCSGNRNGNVAAAAKVSPGCNSGEASSCLSSNLNGISSARSLRYAKRDNRCVRTVDDHAAAKSVVGSPHLRRRAEAILKLLSIAGGSSELKIRQMLGDSPDTSKALRMLLRVDAVKRSGSGGRRDPYVYMGKE</sequence>
<comment type="caution">
    <text evidence="2">The sequence shown here is derived from an EMBL/GenBank/DDBJ whole genome shotgun (WGS) entry which is preliminary data.</text>
</comment>
<dbReference type="EMBL" id="CAXHTB010000015">
    <property type="protein sequence ID" value="CAL0321550.1"/>
    <property type="molecule type" value="Genomic_DNA"/>
</dbReference>
<proteinExistence type="predicted"/>
<organism evidence="2 3">
    <name type="scientific">Lupinus luteus</name>
    <name type="common">European yellow lupine</name>
    <dbReference type="NCBI Taxonomy" id="3873"/>
    <lineage>
        <taxon>Eukaryota</taxon>
        <taxon>Viridiplantae</taxon>
        <taxon>Streptophyta</taxon>
        <taxon>Embryophyta</taxon>
        <taxon>Tracheophyta</taxon>
        <taxon>Spermatophyta</taxon>
        <taxon>Magnoliopsida</taxon>
        <taxon>eudicotyledons</taxon>
        <taxon>Gunneridae</taxon>
        <taxon>Pentapetalae</taxon>
        <taxon>rosids</taxon>
        <taxon>fabids</taxon>
        <taxon>Fabales</taxon>
        <taxon>Fabaceae</taxon>
        <taxon>Papilionoideae</taxon>
        <taxon>50 kb inversion clade</taxon>
        <taxon>genistoids sensu lato</taxon>
        <taxon>core genistoids</taxon>
        <taxon>Genisteae</taxon>
        <taxon>Lupinus</taxon>
    </lineage>
</organism>
<dbReference type="InterPro" id="IPR057523">
    <property type="entry name" value="HTH_74"/>
</dbReference>
<dbReference type="Pfam" id="PF25370">
    <property type="entry name" value="HTH_74"/>
    <property type="match status" value="1"/>
</dbReference>
<protein>
    <recommendedName>
        <fullName evidence="1">HTH three-helical bundle domain-containing protein</fullName>
    </recommendedName>
</protein>
<evidence type="ECO:0000313" key="3">
    <source>
        <dbReference type="Proteomes" id="UP001497480"/>
    </source>
</evidence>
<dbReference type="AlphaFoldDB" id="A0AAV1XIA8"/>
<accession>A0AAV1XIA8</accession>